<accession>A0ABD5RGY5</accession>
<feature type="transmembrane region" description="Helical" evidence="11">
    <location>
        <begin position="42"/>
        <end position="65"/>
    </location>
</feature>
<feature type="transmembrane region" description="Helical" evidence="11">
    <location>
        <begin position="215"/>
        <end position="231"/>
    </location>
</feature>
<evidence type="ECO:0000259" key="12">
    <source>
        <dbReference type="Pfam" id="PF01435"/>
    </source>
</evidence>
<gene>
    <name evidence="13" type="ORF">ACFPYI_00515</name>
</gene>
<dbReference type="GO" id="GO:0046872">
    <property type="term" value="F:metal ion binding"/>
    <property type="evidence" value="ECO:0007669"/>
    <property type="project" value="UniProtKB-KW"/>
</dbReference>
<dbReference type="AlphaFoldDB" id="A0ABD5RGY5"/>
<dbReference type="GO" id="GO:0008237">
    <property type="term" value="F:metallopeptidase activity"/>
    <property type="evidence" value="ECO:0007669"/>
    <property type="project" value="UniProtKB-KW"/>
</dbReference>
<dbReference type="Gene3D" id="3.30.2010.10">
    <property type="entry name" value="Metalloproteases ('zincins'), catalytic domain"/>
    <property type="match status" value="1"/>
</dbReference>
<keyword evidence="7 11" id="KW-1133">Transmembrane helix</keyword>
<dbReference type="Proteomes" id="UP001596099">
    <property type="component" value="Unassembled WGS sequence"/>
</dbReference>
<keyword evidence="5 10" id="KW-0378">Hydrolase</keyword>
<feature type="domain" description="Peptidase M48" evidence="12">
    <location>
        <begin position="138"/>
        <end position="382"/>
    </location>
</feature>
<dbReference type="Pfam" id="PF01435">
    <property type="entry name" value="Peptidase_M48"/>
    <property type="match status" value="1"/>
</dbReference>
<keyword evidence="8 10" id="KW-0482">Metalloprotease</keyword>
<keyword evidence="2 10" id="KW-0645">Protease</keyword>
<evidence type="ECO:0000256" key="11">
    <source>
        <dbReference type="SAM" id="Phobius"/>
    </source>
</evidence>
<name>A0ABD5RGY5_9EURY</name>
<keyword evidence="6 10" id="KW-0862">Zinc</keyword>
<feature type="transmembrane region" description="Helical" evidence="11">
    <location>
        <begin position="85"/>
        <end position="105"/>
    </location>
</feature>
<keyword evidence="1" id="KW-1003">Cell membrane</keyword>
<comment type="cofactor">
    <cofactor evidence="10">
        <name>Zn(2+)</name>
        <dbReference type="ChEBI" id="CHEBI:29105"/>
    </cofactor>
    <text evidence="10">Binds 1 zinc ion per subunit.</text>
</comment>
<evidence type="ECO:0000256" key="3">
    <source>
        <dbReference type="ARBA" id="ARBA00022692"/>
    </source>
</evidence>
<protein>
    <submittedName>
        <fullName evidence="13">M48 family metalloprotease</fullName>
        <ecNumber evidence="13">3.4.24.-</ecNumber>
    </submittedName>
</protein>
<comment type="similarity">
    <text evidence="10">Belongs to the peptidase M48 family.</text>
</comment>
<keyword evidence="9 11" id="KW-0472">Membrane</keyword>
<evidence type="ECO:0000256" key="7">
    <source>
        <dbReference type="ARBA" id="ARBA00022989"/>
    </source>
</evidence>
<dbReference type="InterPro" id="IPR050083">
    <property type="entry name" value="HtpX_protease"/>
</dbReference>
<dbReference type="RefSeq" id="WP_247418140.1">
    <property type="nucleotide sequence ID" value="NZ_JALLGW010000001.1"/>
</dbReference>
<comment type="caution">
    <text evidence="13">The sequence shown here is derived from an EMBL/GenBank/DDBJ whole genome shotgun (WGS) entry which is preliminary data.</text>
</comment>
<evidence type="ECO:0000256" key="2">
    <source>
        <dbReference type="ARBA" id="ARBA00022670"/>
    </source>
</evidence>
<evidence type="ECO:0000256" key="1">
    <source>
        <dbReference type="ARBA" id="ARBA00022475"/>
    </source>
</evidence>
<evidence type="ECO:0000256" key="8">
    <source>
        <dbReference type="ARBA" id="ARBA00023049"/>
    </source>
</evidence>
<dbReference type="EC" id="3.4.24.-" evidence="13"/>
<dbReference type="InterPro" id="IPR001915">
    <property type="entry name" value="Peptidase_M48"/>
</dbReference>
<evidence type="ECO:0000256" key="6">
    <source>
        <dbReference type="ARBA" id="ARBA00022833"/>
    </source>
</evidence>
<dbReference type="PANTHER" id="PTHR43221:SF2">
    <property type="entry name" value="PROTEASE HTPX HOMOLOG"/>
    <property type="match status" value="1"/>
</dbReference>
<reference evidence="13 14" key="1">
    <citation type="journal article" date="2019" name="Int. J. Syst. Evol. Microbiol.">
        <title>The Global Catalogue of Microorganisms (GCM) 10K type strain sequencing project: providing services to taxonomists for standard genome sequencing and annotation.</title>
        <authorList>
            <consortium name="The Broad Institute Genomics Platform"/>
            <consortium name="The Broad Institute Genome Sequencing Center for Infectious Disease"/>
            <person name="Wu L."/>
            <person name="Ma J."/>
        </authorList>
    </citation>
    <scope>NUCLEOTIDE SEQUENCE [LARGE SCALE GENOMIC DNA]</scope>
    <source>
        <strain evidence="13 14">CGMCC 1.12543</strain>
    </source>
</reference>
<dbReference type="GO" id="GO:0006508">
    <property type="term" value="P:proteolysis"/>
    <property type="evidence" value="ECO:0007669"/>
    <property type="project" value="UniProtKB-KW"/>
</dbReference>
<sequence>MSRPPERVVHWPREVALTARLVVVFPLLGLLGLVVGVFGVAAALLVIGLTVGCLAMVGPMLGILLAQETASLLTGAESPESWGPLPWLLLVAWHLLVLVGLVRVAREWGETARTAVAESVRSAFDTTGKLFPDTPTRPAEDDRLRSTTAALAQQADLPLPDLLVAETDAPEILTVGYRPATTTLVVTEGLLATLDDAELEAAVAHELAHVKNRDAAVMTAASSVVAGARLVRQYAWGMGPRSSPQSDGLGLFAIPVSLVMVPVTLLGRVLVAVLSRTRERAADRGAVAITGNPSGLASALKTLDATLDRPPVADLRHEEVVALSIVPPPREPIVAKQSWERRRPILWSVQKPIRRGIARLRRWIRRVYSTHPTTDERVERLGALERRRGSP</sequence>
<dbReference type="EMBL" id="JBHSQH010000001">
    <property type="protein sequence ID" value="MFC5969802.1"/>
    <property type="molecule type" value="Genomic_DNA"/>
</dbReference>
<evidence type="ECO:0000256" key="4">
    <source>
        <dbReference type="ARBA" id="ARBA00022723"/>
    </source>
</evidence>
<keyword evidence="14" id="KW-1185">Reference proteome</keyword>
<keyword evidence="4" id="KW-0479">Metal-binding</keyword>
<evidence type="ECO:0000256" key="9">
    <source>
        <dbReference type="ARBA" id="ARBA00023136"/>
    </source>
</evidence>
<evidence type="ECO:0000256" key="5">
    <source>
        <dbReference type="ARBA" id="ARBA00022801"/>
    </source>
</evidence>
<feature type="transmembrane region" description="Helical" evidence="11">
    <location>
        <begin position="15"/>
        <end position="35"/>
    </location>
</feature>
<proteinExistence type="inferred from homology"/>
<evidence type="ECO:0000313" key="14">
    <source>
        <dbReference type="Proteomes" id="UP001596099"/>
    </source>
</evidence>
<keyword evidence="3 11" id="KW-0812">Transmembrane</keyword>
<evidence type="ECO:0000256" key="10">
    <source>
        <dbReference type="RuleBase" id="RU003983"/>
    </source>
</evidence>
<evidence type="ECO:0000313" key="13">
    <source>
        <dbReference type="EMBL" id="MFC5969802.1"/>
    </source>
</evidence>
<organism evidence="13 14">
    <name type="scientific">Halomarina salina</name>
    <dbReference type="NCBI Taxonomy" id="1872699"/>
    <lineage>
        <taxon>Archaea</taxon>
        <taxon>Methanobacteriati</taxon>
        <taxon>Methanobacteriota</taxon>
        <taxon>Stenosarchaea group</taxon>
        <taxon>Halobacteria</taxon>
        <taxon>Halobacteriales</taxon>
        <taxon>Natronomonadaceae</taxon>
        <taxon>Halomarina</taxon>
    </lineage>
</organism>
<feature type="transmembrane region" description="Helical" evidence="11">
    <location>
        <begin position="251"/>
        <end position="274"/>
    </location>
</feature>
<dbReference type="PANTHER" id="PTHR43221">
    <property type="entry name" value="PROTEASE HTPX"/>
    <property type="match status" value="1"/>
</dbReference>